<dbReference type="InterPro" id="IPR043167">
    <property type="entry name" value="LpxI_C_sf"/>
</dbReference>
<gene>
    <name evidence="3" type="primary">lpxI</name>
    <name evidence="3" type="ORF">I0K15_19800</name>
</gene>
<organism evidence="3 4">
    <name type="scientific">Pontivivens ytuae</name>
    <dbReference type="NCBI Taxonomy" id="2789856"/>
    <lineage>
        <taxon>Bacteria</taxon>
        <taxon>Pseudomonadati</taxon>
        <taxon>Pseudomonadota</taxon>
        <taxon>Alphaproteobacteria</taxon>
        <taxon>Rhodobacterales</taxon>
        <taxon>Paracoccaceae</taxon>
        <taxon>Pontivivens</taxon>
    </lineage>
</organism>
<dbReference type="Proteomes" id="UP000594800">
    <property type="component" value="Chromosome"/>
</dbReference>
<reference evidence="3 4" key="1">
    <citation type="submission" date="2020-11" db="EMBL/GenBank/DDBJ databases">
        <title>Description of Pontivivens ytuae sp. nov. isolated from deep sea sediment of Mariana Trench.</title>
        <authorList>
            <person name="Wang Z."/>
            <person name="Sun Q.-L."/>
            <person name="Xu X.-D."/>
            <person name="Tang Y.-Z."/>
            <person name="Zhang J."/>
        </authorList>
    </citation>
    <scope>NUCLEOTIDE SEQUENCE [LARGE SCALE GENOMIC DNA]</scope>
    <source>
        <strain evidence="3 4">MT2928</strain>
    </source>
</reference>
<dbReference type="InterPro" id="IPR010415">
    <property type="entry name" value="LpxI_C"/>
</dbReference>
<dbReference type="RefSeq" id="WP_196103194.1">
    <property type="nucleotide sequence ID" value="NZ_CP064942.1"/>
</dbReference>
<dbReference type="GO" id="GO:0016787">
    <property type="term" value="F:hydrolase activity"/>
    <property type="evidence" value="ECO:0007669"/>
    <property type="project" value="UniProtKB-KW"/>
</dbReference>
<dbReference type="AlphaFoldDB" id="A0A7S9LSQ3"/>
<dbReference type="InterPro" id="IPR053174">
    <property type="entry name" value="LpxI"/>
</dbReference>
<sequence>MSGPDGPLGILAGRGDLPKRIAEARAAEGRPYLVVALEGFAGGWADAHPHVTAPITGVRRILDALRGAGCAHLVMAGGVERPSINPLALDRKALSWLPRLAPALRKGDDALLRTVRGLLEHEGLTLIGADEVLEDLRVATGVLGTHQPNREDQEDAARAEAILAALAPLDVGQGAVVAFGQVRGIETIQGTDALLDFVARTHDGDRAGVFVKRSKPGQDRKLDMPTIGVETVRRAASAGLRGIVIEADAVLILDRDAVIAEADAAGLFLWARP</sequence>
<dbReference type="InterPro" id="IPR041255">
    <property type="entry name" value="LpxI_N"/>
</dbReference>
<keyword evidence="3" id="KW-0378">Hydrolase</keyword>
<dbReference type="Gene3D" id="3.40.50.20">
    <property type="match status" value="1"/>
</dbReference>
<dbReference type="Pfam" id="PF06230">
    <property type="entry name" value="LpxI_C"/>
    <property type="match status" value="1"/>
</dbReference>
<keyword evidence="4" id="KW-1185">Reference proteome</keyword>
<proteinExistence type="predicted"/>
<feature type="domain" description="LpxI C-terminal" evidence="1">
    <location>
        <begin position="140"/>
        <end position="270"/>
    </location>
</feature>
<dbReference type="Gene3D" id="3.40.140.80">
    <property type="match status" value="1"/>
</dbReference>
<evidence type="ECO:0000313" key="4">
    <source>
        <dbReference type="Proteomes" id="UP000594800"/>
    </source>
</evidence>
<dbReference type="PANTHER" id="PTHR39962:SF1">
    <property type="entry name" value="LPXI FAMILY PROTEIN"/>
    <property type="match status" value="1"/>
</dbReference>
<evidence type="ECO:0000313" key="3">
    <source>
        <dbReference type="EMBL" id="QPH53985.1"/>
    </source>
</evidence>
<name>A0A7S9LSQ3_9RHOB</name>
<dbReference type="EMBL" id="CP064942">
    <property type="protein sequence ID" value="QPH53985.1"/>
    <property type="molecule type" value="Genomic_DNA"/>
</dbReference>
<protein>
    <submittedName>
        <fullName evidence="3">UDP-2,3-diacylglucosamine diphosphatase LpxI</fullName>
        <ecNumber evidence="3">3.6.1.54</ecNumber>
    </submittedName>
</protein>
<evidence type="ECO:0000259" key="2">
    <source>
        <dbReference type="Pfam" id="PF17930"/>
    </source>
</evidence>
<evidence type="ECO:0000259" key="1">
    <source>
        <dbReference type="Pfam" id="PF06230"/>
    </source>
</evidence>
<accession>A0A7S9LSQ3</accession>
<feature type="domain" description="LpxI N-terminal" evidence="2">
    <location>
        <begin position="8"/>
        <end position="136"/>
    </location>
</feature>
<dbReference type="KEGG" id="poz:I0K15_19800"/>
<dbReference type="EC" id="3.6.1.54" evidence="3"/>
<dbReference type="Pfam" id="PF17930">
    <property type="entry name" value="LpxI_N"/>
    <property type="match status" value="1"/>
</dbReference>
<dbReference type="PANTHER" id="PTHR39962">
    <property type="entry name" value="BLL4848 PROTEIN"/>
    <property type="match status" value="1"/>
</dbReference>